<feature type="transmembrane region" description="Helical" evidence="2">
    <location>
        <begin position="6"/>
        <end position="25"/>
    </location>
</feature>
<dbReference type="EMBL" id="BOOJ01000029">
    <property type="protein sequence ID" value="GIH92710.1"/>
    <property type="molecule type" value="Genomic_DNA"/>
</dbReference>
<feature type="transmembrane region" description="Helical" evidence="2">
    <location>
        <begin position="626"/>
        <end position="644"/>
    </location>
</feature>
<proteinExistence type="inferred from homology"/>
<evidence type="ECO:0000313" key="5">
    <source>
        <dbReference type="Proteomes" id="UP000619788"/>
    </source>
</evidence>
<keyword evidence="2" id="KW-0812">Transmembrane</keyword>
<dbReference type="Proteomes" id="UP000619788">
    <property type="component" value="Unassembled WGS sequence"/>
</dbReference>
<dbReference type="CDD" id="cd05121">
    <property type="entry name" value="ABC1_ADCK3-like"/>
    <property type="match status" value="1"/>
</dbReference>
<dbReference type="RefSeq" id="WP_204064919.1">
    <property type="nucleotide sequence ID" value="NZ_BOOJ01000029.1"/>
</dbReference>
<evidence type="ECO:0000259" key="3">
    <source>
        <dbReference type="Pfam" id="PF03109"/>
    </source>
</evidence>
<reference evidence="4 5" key="1">
    <citation type="submission" date="2021-01" db="EMBL/GenBank/DDBJ databases">
        <title>Whole genome shotgun sequence of Planobispora siamensis NBRC 107568.</title>
        <authorList>
            <person name="Komaki H."/>
            <person name="Tamura T."/>
        </authorList>
    </citation>
    <scope>NUCLEOTIDE SEQUENCE [LARGE SCALE GENOMIC DNA]</scope>
    <source>
        <strain evidence="4 5">NBRC 107568</strain>
    </source>
</reference>
<feature type="transmembrane region" description="Helical" evidence="2">
    <location>
        <begin position="585"/>
        <end position="606"/>
    </location>
</feature>
<protein>
    <submittedName>
        <fullName evidence="4">Ubiquinone biosynthesis protein UbiB</fullName>
    </submittedName>
</protein>
<dbReference type="InterPro" id="IPR011009">
    <property type="entry name" value="Kinase-like_dom_sf"/>
</dbReference>
<comment type="similarity">
    <text evidence="1">Belongs to the protein kinase superfamily. ADCK protein kinase family.</text>
</comment>
<name>A0A8J3SHT0_9ACTN</name>
<comment type="caution">
    <text evidence="4">The sequence shown here is derived from an EMBL/GenBank/DDBJ whole genome shotgun (WGS) entry which is preliminary data.</text>
</comment>
<dbReference type="InterPro" id="IPR050154">
    <property type="entry name" value="UbiB_kinase"/>
</dbReference>
<feature type="transmembrane region" description="Helical" evidence="2">
    <location>
        <begin position="37"/>
        <end position="57"/>
    </location>
</feature>
<sequence>MDFGLTVGFAVTVAVTLAGFTVIARRLLDLRFGVVRTLLAWGLALLIGGPLMQAFAGGVDPDDPGLTPLWFLLLGVVCALLAGLVFLVVAEVLVPPGTFPGPLEVVRGIRRRVTRSRRYVAITRILVRHGLGPYLRGRDPGLGGPSGRARLARSLRQALDDGGVTFVKLGQILSTRSDLLAPEFVEELRLLQDRVAAAPWAEIEPVLVAELGGPVSETFETFDREPLAAASIAQVYRARLIGGEEVVVKVQRPGIAAVVEQDLDIVARLARSLERRTRWGRAFGVAELSRGFAEALREELDFRVEAANMAAVAAASAGEPVRVPAPRPELSGRRVLVMERLDGVPFGGAVPDGADGRELARTLFETLLRQIMLHGIFHADPHPGNIMLLADGRLALLDFGSVGRLDASLRAALQRLLLAMDRGDAPGVGDALLEVVERPDEVDERGLERELGRFMARYLTAGTAPDVQMFGHLFRIVSAHGLAVPPEVAAVFRALATVEGTLAGLAPGFDVVAEARAFSARHIAERSTPEQLRETVVQEALGLLPMMRRLPRRVERIVGAAENGRFGVNVRLFADERDRRHITGLLHQVLLTILAATTGIMAVLLLGTDGGPAVTSTVSLLQLLGYNLLAVSAILGLRVLVVVLRSGR</sequence>
<dbReference type="Pfam" id="PF03109">
    <property type="entry name" value="ABC1"/>
    <property type="match status" value="1"/>
</dbReference>
<keyword evidence="4" id="KW-0830">Ubiquinone</keyword>
<keyword evidence="2" id="KW-1133">Transmembrane helix</keyword>
<keyword evidence="2" id="KW-0472">Membrane</keyword>
<dbReference type="SUPFAM" id="SSF56112">
    <property type="entry name" value="Protein kinase-like (PK-like)"/>
    <property type="match status" value="1"/>
</dbReference>
<accession>A0A8J3SHT0</accession>
<gene>
    <name evidence="4" type="primary">ubiB</name>
    <name evidence="4" type="ORF">Psi01_33400</name>
</gene>
<organism evidence="4 5">
    <name type="scientific">Planobispora siamensis</name>
    <dbReference type="NCBI Taxonomy" id="936338"/>
    <lineage>
        <taxon>Bacteria</taxon>
        <taxon>Bacillati</taxon>
        <taxon>Actinomycetota</taxon>
        <taxon>Actinomycetes</taxon>
        <taxon>Streptosporangiales</taxon>
        <taxon>Streptosporangiaceae</taxon>
        <taxon>Planobispora</taxon>
    </lineage>
</organism>
<dbReference type="InterPro" id="IPR004147">
    <property type="entry name" value="ABC1_dom"/>
</dbReference>
<keyword evidence="5" id="KW-1185">Reference proteome</keyword>
<dbReference type="AlphaFoldDB" id="A0A8J3SHT0"/>
<dbReference type="PANTHER" id="PTHR10566">
    <property type="entry name" value="CHAPERONE-ACTIVITY OF BC1 COMPLEX CABC1 -RELATED"/>
    <property type="match status" value="1"/>
</dbReference>
<evidence type="ECO:0000313" key="4">
    <source>
        <dbReference type="EMBL" id="GIH92710.1"/>
    </source>
</evidence>
<feature type="transmembrane region" description="Helical" evidence="2">
    <location>
        <begin position="69"/>
        <end position="94"/>
    </location>
</feature>
<evidence type="ECO:0000256" key="2">
    <source>
        <dbReference type="SAM" id="Phobius"/>
    </source>
</evidence>
<evidence type="ECO:0000256" key="1">
    <source>
        <dbReference type="ARBA" id="ARBA00009670"/>
    </source>
</evidence>
<feature type="domain" description="ABC1 atypical kinase-like" evidence="3">
    <location>
        <begin position="191"/>
        <end position="428"/>
    </location>
</feature>
<dbReference type="PANTHER" id="PTHR10566:SF113">
    <property type="entry name" value="PROTEIN ACTIVITY OF BC1 COMPLEX KINASE 7, CHLOROPLASTIC"/>
    <property type="match status" value="1"/>
</dbReference>